<dbReference type="Gramene" id="KRH71712">
    <property type="protein sequence ID" value="KRH71712"/>
    <property type="gene ID" value="GLYMA_02G163600"/>
</dbReference>
<gene>
    <name evidence="1" type="ORF">GLYMA_02G163600</name>
</gene>
<dbReference type="AlphaFoldDB" id="A0A0R0KXW2"/>
<reference evidence="2" key="2">
    <citation type="submission" date="2018-02" db="UniProtKB">
        <authorList>
            <consortium name="EnsemblPlants"/>
        </authorList>
    </citation>
    <scope>IDENTIFICATION</scope>
    <source>
        <strain evidence="2">Williams 82</strain>
    </source>
</reference>
<evidence type="ECO:0000313" key="2">
    <source>
        <dbReference type="EnsemblPlants" id="KRH71712"/>
    </source>
</evidence>
<sequence>MLNNRTGKSFHIKFNSNIDINFIVDQRRKYFKTLEYSVVDVKFYDYDRTNWSKLEPKTDNELTNEEEEAEKEDLLVEIDPNEVKMLELIWEL</sequence>
<proteinExistence type="predicted"/>
<organism evidence="1">
    <name type="scientific">Glycine max</name>
    <name type="common">Soybean</name>
    <name type="synonym">Glycine hispida</name>
    <dbReference type="NCBI Taxonomy" id="3847"/>
    <lineage>
        <taxon>Eukaryota</taxon>
        <taxon>Viridiplantae</taxon>
        <taxon>Streptophyta</taxon>
        <taxon>Embryophyta</taxon>
        <taxon>Tracheophyta</taxon>
        <taxon>Spermatophyta</taxon>
        <taxon>Magnoliopsida</taxon>
        <taxon>eudicotyledons</taxon>
        <taxon>Gunneridae</taxon>
        <taxon>Pentapetalae</taxon>
        <taxon>rosids</taxon>
        <taxon>fabids</taxon>
        <taxon>Fabales</taxon>
        <taxon>Fabaceae</taxon>
        <taxon>Papilionoideae</taxon>
        <taxon>50 kb inversion clade</taxon>
        <taxon>NPAAA clade</taxon>
        <taxon>indigoferoid/millettioid clade</taxon>
        <taxon>Phaseoleae</taxon>
        <taxon>Glycine</taxon>
        <taxon>Glycine subgen. Soja</taxon>
    </lineage>
</organism>
<dbReference type="Proteomes" id="UP000008827">
    <property type="component" value="Chromosome 2"/>
</dbReference>
<dbReference type="EnsemblPlants" id="KRH71712">
    <property type="protein sequence ID" value="KRH71712"/>
    <property type="gene ID" value="GLYMA_02G163600"/>
</dbReference>
<accession>A0A0R0KXW2</accession>
<reference evidence="1" key="3">
    <citation type="submission" date="2018-07" db="EMBL/GenBank/DDBJ databases">
        <title>WGS assembly of Glycine max.</title>
        <authorList>
            <person name="Schmutz J."/>
            <person name="Cannon S."/>
            <person name="Schlueter J."/>
            <person name="Ma J."/>
            <person name="Mitros T."/>
            <person name="Nelson W."/>
            <person name="Hyten D."/>
            <person name="Song Q."/>
            <person name="Thelen J."/>
            <person name="Cheng J."/>
            <person name="Xu D."/>
            <person name="Hellsten U."/>
            <person name="May G."/>
            <person name="Yu Y."/>
            <person name="Sakurai T."/>
            <person name="Umezawa T."/>
            <person name="Bhattacharyya M."/>
            <person name="Sandhu D."/>
            <person name="Valliyodan B."/>
            <person name="Lindquist E."/>
            <person name="Peto M."/>
            <person name="Grant D."/>
            <person name="Shu S."/>
            <person name="Goodstein D."/>
            <person name="Barry K."/>
            <person name="Futrell-Griggs M."/>
            <person name="Abernathy B."/>
            <person name="Du J."/>
            <person name="Tian Z."/>
            <person name="Zhu L."/>
            <person name="Gill N."/>
            <person name="Joshi T."/>
            <person name="Libault M."/>
            <person name="Sethuraman A."/>
            <person name="Zhang X."/>
            <person name="Shinozaki K."/>
            <person name="Nguyen H."/>
            <person name="Wing R."/>
            <person name="Cregan P."/>
            <person name="Specht J."/>
            <person name="Grimwood J."/>
            <person name="Rokhsar D."/>
            <person name="Stacey G."/>
            <person name="Shoemaker R."/>
            <person name="Jackson S."/>
        </authorList>
    </citation>
    <scope>NUCLEOTIDE SEQUENCE</scope>
    <source>
        <tissue evidence="1">Callus</tissue>
    </source>
</reference>
<protein>
    <submittedName>
        <fullName evidence="1 2">Uncharacterized protein</fullName>
    </submittedName>
</protein>
<dbReference type="InParanoid" id="A0A0R0KXW2"/>
<reference evidence="1 2" key="1">
    <citation type="journal article" date="2010" name="Nature">
        <title>Genome sequence of the palaeopolyploid soybean.</title>
        <authorList>
            <person name="Schmutz J."/>
            <person name="Cannon S.B."/>
            <person name="Schlueter J."/>
            <person name="Ma J."/>
            <person name="Mitros T."/>
            <person name="Nelson W."/>
            <person name="Hyten D.L."/>
            <person name="Song Q."/>
            <person name="Thelen J.J."/>
            <person name="Cheng J."/>
            <person name="Xu D."/>
            <person name="Hellsten U."/>
            <person name="May G.D."/>
            <person name="Yu Y."/>
            <person name="Sakurai T."/>
            <person name="Umezawa T."/>
            <person name="Bhattacharyya M.K."/>
            <person name="Sandhu D."/>
            <person name="Valliyodan B."/>
            <person name="Lindquist E."/>
            <person name="Peto M."/>
            <person name="Grant D."/>
            <person name="Shu S."/>
            <person name="Goodstein D."/>
            <person name="Barry K."/>
            <person name="Futrell-Griggs M."/>
            <person name="Abernathy B."/>
            <person name="Du J."/>
            <person name="Tian Z."/>
            <person name="Zhu L."/>
            <person name="Gill N."/>
            <person name="Joshi T."/>
            <person name="Libault M."/>
            <person name="Sethuraman A."/>
            <person name="Zhang X.-C."/>
            <person name="Shinozaki K."/>
            <person name="Nguyen H.T."/>
            <person name="Wing R.A."/>
            <person name="Cregan P."/>
            <person name="Specht J."/>
            <person name="Grimwood J."/>
            <person name="Rokhsar D."/>
            <person name="Stacey G."/>
            <person name="Shoemaker R.C."/>
            <person name="Jackson S.A."/>
        </authorList>
    </citation>
    <scope>NUCLEOTIDE SEQUENCE</scope>
    <source>
        <strain evidence="2">cv. Williams 82</strain>
        <tissue evidence="1">Callus</tissue>
    </source>
</reference>
<evidence type="ECO:0000313" key="3">
    <source>
        <dbReference type="Proteomes" id="UP000008827"/>
    </source>
</evidence>
<keyword evidence="3" id="KW-1185">Reference proteome</keyword>
<dbReference type="EMBL" id="CM000835">
    <property type="protein sequence ID" value="KRH71712.1"/>
    <property type="molecule type" value="Genomic_DNA"/>
</dbReference>
<name>A0A0R0KXW2_SOYBN</name>
<evidence type="ECO:0000313" key="1">
    <source>
        <dbReference type="EMBL" id="KRH71712.1"/>
    </source>
</evidence>